<evidence type="ECO:0000313" key="2">
    <source>
        <dbReference type="Proteomes" id="UP000805193"/>
    </source>
</evidence>
<evidence type="ECO:0000313" key="1">
    <source>
        <dbReference type="EMBL" id="KAG0412592.1"/>
    </source>
</evidence>
<comment type="caution">
    <text evidence="1">The sequence shown here is derived from an EMBL/GenBank/DDBJ whole genome shotgun (WGS) entry which is preliminary data.</text>
</comment>
<accession>A0AC60NZT6</accession>
<sequence>MRTRLQRLQAKTSLSIESRVAETTEQSTTQTQSPAGHLKLLKLELQRFDGEKLNWLPFWEQFRLAIHDKIELSGVEKFLYLRTVLTGKAVAAVSGIQATENSYAYAVELLKERFGKKDILVHEHLTQLLNLPKVKALSDVGAPRRHHDHVHRNIASLRTLGIDPDCYGAMLWAALFCVLPADWVVDFYESQSTSNEAPESSNLEAVLRSMRVELDSREKVHDGSTRDPLQRLKIYSDRDRSSDNL</sequence>
<keyword evidence="2" id="KW-1185">Reference proteome</keyword>
<protein>
    <submittedName>
        <fullName evidence="1">Uncharacterized protein</fullName>
    </submittedName>
</protein>
<name>A0AC60NZT6_IXOPE</name>
<gene>
    <name evidence="1" type="ORF">HPB47_010260</name>
</gene>
<dbReference type="Proteomes" id="UP000805193">
    <property type="component" value="Unassembled WGS sequence"/>
</dbReference>
<proteinExistence type="predicted"/>
<dbReference type="EMBL" id="JABSTQ010011335">
    <property type="protein sequence ID" value="KAG0412592.1"/>
    <property type="molecule type" value="Genomic_DNA"/>
</dbReference>
<organism evidence="1 2">
    <name type="scientific">Ixodes persulcatus</name>
    <name type="common">Taiga tick</name>
    <dbReference type="NCBI Taxonomy" id="34615"/>
    <lineage>
        <taxon>Eukaryota</taxon>
        <taxon>Metazoa</taxon>
        <taxon>Ecdysozoa</taxon>
        <taxon>Arthropoda</taxon>
        <taxon>Chelicerata</taxon>
        <taxon>Arachnida</taxon>
        <taxon>Acari</taxon>
        <taxon>Parasitiformes</taxon>
        <taxon>Ixodida</taxon>
        <taxon>Ixodoidea</taxon>
        <taxon>Ixodidae</taxon>
        <taxon>Ixodinae</taxon>
        <taxon>Ixodes</taxon>
    </lineage>
</organism>
<reference evidence="1 2" key="1">
    <citation type="journal article" date="2020" name="Cell">
        <title>Large-Scale Comparative Analyses of Tick Genomes Elucidate Their Genetic Diversity and Vector Capacities.</title>
        <authorList>
            <consortium name="Tick Genome and Microbiome Consortium (TIGMIC)"/>
            <person name="Jia N."/>
            <person name="Wang J."/>
            <person name="Shi W."/>
            <person name="Du L."/>
            <person name="Sun Y."/>
            <person name="Zhan W."/>
            <person name="Jiang J.F."/>
            <person name="Wang Q."/>
            <person name="Zhang B."/>
            <person name="Ji P."/>
            <person name="Bell-Sakyi L."/>
            <person name="Cui X.M."/>
            <person name="Yuan T.T."/>
            <person name="Jiang B.G."/>
            <person name="Yang W.F."/>
            <person name="Lam T.T."/>
            <person name="Chang Q.C."/>
            <person name="Ding S.J."/>
            <person name="Wang X.J."/>
            <person name="Zhu J.G."/>
            <person name="Ruan X.D."/>
            <person name="Zhao L."/>
            <person name="Wei J.T."/>
            <person name="Ye R.Z."/>
            <person name="Que T.C."/>
            <person name="Du C.H."/>
            <person name="Zhou Y.H."/>
            <person name="Cheng J.X."/>
            <person name="Dai P.F."/>
            <person name="Guo W.B."/>
            <person name="Han X.H."/>
            <person name="Huang E.J."/>
            <person name="Li L.F."/>
            <person name="Wei W."/>
            <person name="Gao Y.C."/>
            <person name="Liu J.Z."/>
            <person name="Shao H.Z."/>
            <person name="Wang X."/>
            <person name="Wang C.C."/>
            <person name="Yang T.C."/>
            <person name="Huo Q.B."/>
            <person name="Li W."/>
            <person name="Chen H.Y."/>
            <person name="Chen S.E."/>
            <person name="Zhou L.G."/>
            <person name="Ni X.B."/>
            <person name="Tian J.H."/>
            <person name="Sheng Y."/>
            <person name="Liu T."/>
            <person name="Pan Y.S."/>
            <person name="Xia L.Y."/>
            <person name="Li J."/>
            <person name="Zhao F."/>
            <person name="Cao W.C."/>
        </authorList>
    </citation>
    <scope>NUCLEOTIDE SEQUENCE [LARGE SCALE GENOMIC DNA]</scope>
    <source>
        <strain evidence="1">Iper-2018</strain>
    </source>
</reference>